<name>A0A842I4P2_9RHOB</name>
<dbReference type="Pfam" id="PF22725">
    <property type="entry name" value="GFO_IDH_MocA_C3"/>
    <property type="match status" value="1"/>
</dbReference>
<evidence type="ECO:0000313" key="5">
    <source>
        <dbReference type="EMBL" id="MBC2833918.1"/>
    </source>
</evidence>
<dbReference type="AlphaFoldDB" id="A0A842I4P2"/>
<dbReference type="GO" id="GO:0016491">
    <property type="term" value="F:oxidoreductase activity"/>
    <property type="evidence" value="ECO:0007669"/>
    <property type="project" value="UniProtKB-KW"/>
</dbReference>
<dbReference type="PANTHER" id="PTHR22604">
    <property type="entry name" value="OXIDOREDUCTASES"/>
    <property type="match status" value="1"/>
</dbReference>
<evidence type="ECO:0000259" key="3">
    <source>
        <dbReference type="Pfam" id="PF01408"/>
    </source>
</evidence>
<dbReference type="Proteomes" id="UP000555411">
    <property type="component" value="Unassembled WGS sequence"/>
</dbReference>
<protein>
    <submittedName>
        <fullName evidence="5">Gfo/Idh/MocA family oxidoreductase</fullName>
    </submittedName>
</protein>
<dbReference type="EMBL" id="JACLQD010000001">
    <property type="protein sequence ID" value="MBC2833918.1"/>
    <property type="molecule type" value="Genomic_DNA"/>
</dbReference>
<feature type="domain" description="Gfo/Idh/MocA-like oxidoreductase N-terminal" evidence="3">
    <location>
        <begin position="4"/>
        <end position="120"/>
    </location>
</feature>
<keyword evidence="6" id="KW-1185">Reference proteome</keyword>
<evidence type="ECO:0000259" key="4">
    <source>
        <dbReference type="Pfam" id="PF22725"/>
    </source>
</evidence>
<feature type="domain" description="GFO/IDH/MocA-like oxidoreductase" evidence="4">
    <location>
        <begin position="131"/>
        <end position="248"/>
    </location>
</feature>
<dbReference type="PANTHER" id="PTHR22604:SF105">
    <property type="entry name" value="TRANS-1,2-DIHYDROBENZENE-1,2-DIOL DEHYDROGENASE"/>
    <property type="match status" value="1"/>
</dbReference>
<dbReference type="GO" id="GO:0000166">
    <property type="term" value="F:nucleotide binding"/>
    <property type="evidence" value="ECO:0007669"/>
    <property type="project" value="InterPro"/>
</dbReference>
<gene>
    <name evidence="5" type="ORF">H7F16_00265</name>
</gene>
<reference evidence="5 6" key="1">
    <citation type="journal article" date="2017" name="Int. J. Syst. Evol. Microbiol.">
        <title>Gemmobacter straminiformis sp. nov., isolated from an artificial fountain.</title>
        <authorList>
            <person name="Kang J.Y."/>
            <person name="Kim M.J."/>
            <person name="Chun J."/>
            <person name="Son K.P."/>
            <person name="Jahng K.Y."/>
        </authorList>
    </citation>
    <scope>NUCLEOTIDE SEQUENCE [LARGE SCALE GENOMIC DNA]</scope>
    <source>
        <strain evidence="5 6">CAM-8</strain>
    </source>
</reference>
<dbReference type="InterPro" id="IPR050984">
    <property type="entry name" value="Gfo/Idh/MocA_domain"/>
</dbReference>
<evidence type="ECO:0000256" key="2">
    <source>
        <dbReference type="ARBA" id="ARBA00023002"/>
    </source>
</evidence>
<dbReference type="SUPFAM" id="SSF51735">
    <property type="entry name" value="NAD(P)-binding Rossmann-fold domains"/>
    <property type="match status" value="1"/>
</dbReference>
<evidence type="ECO:0000313" key="6">
    <source>
        <dbReference type="Proteomes" id="UP000555411"/>
    </source>
</evidence>
<dbReference type="InterPro" id="IPR000683">
    <property type="entry name" value="Gfo/Idh/MocA-like_OxRdtase_N"/>
</dbReference>
<dbReference type="SUPFAM" id="SSF55347">
    <property type="entry name" value="Glyceraldehyde-3-phosphate dehydrogenase-like, C-terminal domain"/>
    <property type="match status" value="1"/>
</dbReference>
<keyword evidence="2" id="KW-0560">Oxidoreductase</keyword>
<evidence type="ECO:0000256" key="1">
    <source>
        <dbReference type="ARBA" id="ARBA00010928"/>
    </source>
</evidence>
<dbReference type="RefSeq" id="WP_185795557.1">
    <property type="nucleotide sequence ID" value="NZ_JACLQD010000001.1"/>
</dbReference>
<dbReference type="Pfam" id="PF01408">
    <property type="entry name" value="GFO_IDH_MocA"/>
    <property type="match status" value="1"/>
</dbReference>
<proteinExistence type="inferred from homology"/>
<dbReference type="Gene3D" id="3.40.50.720">
    <property type="entry name" value="NAD(P)-binding Rossmann-like Domain"/>
    <property type="match status" value="1"/>
</dbReference>
<dbReference type="InterPro" id="IPR036291">
    <property type="entry name" value="NAD(P)-bd_dom_sf"/>
</dbReference>
<accession>A0A842I4P2</accession>
<comment type="similarity">
    <text evidence="1">Belongs to the Gfo/Idh/MocA family.</text>
</comment>
<dbReference type="InterPro" id="IPR055170">
    <property type="entry name" value="GFO_IDH_MocA-like_dom"/>
</dbReference>
<comment type="caution">
    <text evidence="5">The sequence shown here is derived from an EMBL/GenBank/DDBJ whole genome shotgun (WGS) entry which is preliminary data.</text>
</comment>
<organism evidence="5 6">
    <name type="scientific">Paragemmobacter straminiformis</name>
    <dbReference type="NCBI Taxonomy" id="2045119"/>
    <lineage>
        <taxon>Bacteria</taxon>
        <taxon>Pseudomonadati</taxon>
        <taxon>Pseudomonadota</taxon>
        <taxon>Alphaproteobacteria</taxon>
        <taxon>Rhodobacterales</taxon>
        <taxon>Paracoccaceae</taxon>
        <taxon>Paragemmobacter</taxon>
    </lineage>
</organism>
<dbReference type="Gene3D" id="3.30.360.10">
    <property type="entry name" value="Dihydrodipicolinate Reductase, domain 2"/>
    <property type="match status" value="1"/>
</dbReference>
<sequence length="327" mass="35845">MKTVRWGVLGNAKFAREQMAPAIHMADNAELVALGTSKPGAAEGWDFCPSLKQMSYAELLADPTIDAVYIPLPNHVHVEWTLKAVAAGKHVLTEKPISMTAAEIDQLIAARDKSGLLVAEAYMIVHHPQWIRARELVQGGAIGKLKHVDAFFSYNNEDEPENIRNRPDTGGGGIRDIGVYTYGSARFVTGAEAVDLSCRMIRENGVDVWAEVDAILQGPLGRATYTAMTSMRLQNRQEVTFHGDKGLLKVANGPFNANLFAEARIELHNGQTVTSERWPAANHYKLQVENFGRSLRTGAAYPCPLEFTIGTQKMIDAAFATAREISL</sequence>